<dbReference type="SUPFAM" id="SSF53448">
    <property type="entry name" value="Nucleotide-diphospho-sugar transferases"/>
    <property type="match status" value="1"/>
</dbReference>
<keyword evidence="3" id="KW-1185">Reference proteome</keyword>
<keyword evidence="2" id="KW-0808">Transferase</keyword>
<dbReference type="Pfam" id="PF00483">
    <property type="entry name" value="NTP_transferase"/>
    <property type="match status" value="1"/>
</dbReference>
<dbReference type="EMBL" id="LYOR01000003">
    <property type="protein sequence ID" value="OFV66289.1"/>
    <property type="molecule type" value="Genomic_DNA"/>
</dbReference>
<dbReference type="PANTHER" id="PTHR22572">
    <property type="entry name" value="SUGAR-1-PHOSPHATE GUANYL TRANSFERASE"/>
    <property type="match status" value="1"/>
</dbReference>
<dbReference type="InterPro" id="IPR050486">
    <property type="entry name" value="Mannose-1P_guanyltransferase"/>
</dbReference>
<comment type="caution">
    <text evidence="2">The sequence shown here is derived from an EMBL/GenBank/DDBJ whole genome shotgun (WGS) entry which is preliminary data.</text>
</comment>
<evidence type="ECO:0000313" key="2">
    <source>
        <dbReference type="EMBL" id="OFV66289.1"/>
    </source>
</evidence>
<gene>
    <name evidence="2" type="ORF">SBU_000831</name>
</gene>
<protein>
    <submittedName>
        <fullName evidence="2">Nucleotidyl transferase domain protein</fullName>
        <ecNumber evidence="2">2.-.-.-</ecNumber>
    </submittedName>
</protein>
<accession>A0A1F2P4Q5</accession>
<dbReference type="Proteomes" id="UP000185779">
    <property type="component" value="Unassembled WGS sequence"/>
</dbReference>
<feature type="domain" description="Nucleotidyl transferase" evidence="1">
    <location>
        <begin position="168"/>
        <end position="415"/>
    </location>
</feature>
<evidence type="ECO:0000313" key="3">
    <source>
        <dbReference type="Proteomes" id="UP000185779"/>
    </source>
</evidence>
<reference evidence="2" key="1">
    <citation type="submission" date="2016-05" db="EMBL/GenBank/DDBJ databases">
        <title>Microbial consortia oxidize butane by reversing methanogenesis.</title>
        <authorList>
            <person name="Laso-Perez R."/>
            <person name="Richter M."/>
            <person name="Wegener G."/>
            <person name="Musat F."/>
        </authorList>
    </citation>
    <scope>NUCLEOTIDE SEQUENCE [LARGE SCALE GENOMIC DNA]</scope>
    <source>
        <strain evidence="2">BOX1</strain>
    </source>
</reference>
<dbReference type="InterPro" id="IPR005835">
    <property type="entry name" value="NTP_transferase_dom"/>
</dbReference>
<proteinExistence type="predicted"/>
<evidence type="ECO:0000259" key="1">
    <source>
        <dbReference type="Pfam" id="PF00483"/>
    </source>
</evidence>
<dbReference type="STRING" id="1839936.SBU_000831"/>
<dbReference type="GO" id="GO:0016740">
    <property type="term" value="F:transferase activity"/>
    <property type="evidence" value="ECO:0007669"/>
    <property type="project" value="UniProtKB-KW"/>
</dbReference>
<dbReference type="InterPro" id="IPR029044">
    <property type="entry name" value="Nucleotide-diphossugar_trans"/>
</dbReference>
<dbReference type="EC" id="2.-.-.-" evidence="2"/>
<dbReference type="AlphaFoldDB" id="A0A1F2P4Q5"/>
<sequence length="447" mass="51210">MVILTCEKMKRDVPPVGMFIGGWGMRLSSITKAALTKVFLPMPIQLGGRAKIAEELQRAVYETLVEIVEEKDLSVLEGLDSFGILETIPHTCEAVMKIIETGEYENIEREVELLIKQRIEEFQRRYSNHLVAELEHKAIEGVFSTDAYPALRRQLAGGVDEIAPRFWSIWRETSLLAEPLSMLRASGIKEVHAIVADDLSGWFNAIYSGYDDTPRIVGVFERKRRDTGGALANAFKAFSKLGLDEDDTVVLMSGDIWFNFFLRPAVEIHRRMQKRVSEPICTVILYPILEKEAYRFGVIDASSRMVDDGLYQIKRFIEKPKPAMPQWDEKLVIRGRALINTGITIYSYGIHEEIEAIDRSYGDHKWREADVVLTRLADEGRLFGYNTGIQEDEIRRFGTSLYWADIGTIDAYIREITNWGVNIIPLYQIIEKDRGMEEYAREKGLIW</sequence>
<dbReference type="Gene3D" id="3.90.550.10">
    <property type="entry name" value="Spore Coat Polysaccharide Biosynthesis Protein SpsA, Chain A"/>
    <property type="match status" value="1"/>
</dbReference>
<organism evidence="2 3">
    <name type="scientific">Candidatus Syntropharchaeum butanivorans</name>
    <dbReference type="NCBI Taxonomy" id="1839936"/>
    <lineage>
        <taxon>Archaea</taxon>
        <taxon>Methanobacteriati</taxon>
        <taxon>Methanobacteriota</taxon>
        <taxon>Stenosarchaea group</taxon>
        <taxon>Methanomicrobia</taxon>
        <taxon>Methanosarcinales</taxon>
        <taxon>ANME-2 cluster</taxon>
        <taxon>Candidatus Syntropharchaeum</taxon>
    </lineage>
</organism>
<name>A0A1F2P4Q5_9EURY</name>